<evidence type="ECO:0000256" key="3">
    <source>
        <dbReference type="ARBA" id="ARBA00023002"/>
    </source>
</evidence>
<dbReference type="PANTHER" id="PTHR47944:SF16">
    <property type="entry name" value="CYTOCHROME P450 FAMILY 1 SUBFAMILY A POLYPEPTIDE 1"/>
    <property type="match status" value="1"/>
</dbReference>
<evidence type="ECO:0000313" key="5">
    <source>
        <dbReference type="EMBL" id="KAL3692896.1"/>
    </source>
</evidence>
<evidence type="ECO:0008006" key="7">
    <source>
        <dbReference type="Google" id="ProtNLM"/>
    </source>
</evidence>
<proteinExistence type="inferred from homology"/>
<evidence type="ECO:0000313" key="6">
    <source>
        <dbReference type="Proteomes" id="UP001633002"/>
    </source>
</evidence>
<dbReference type="InterPro" id="IPR001128">
    <property type="entry name" value="Cyt_P450"/>
</dbReference>
<dbReference type="GO" id="GO:0046872">
    <property type="term" value="F:metal ion binding"/>
    <property type="evidence" value="ECO:0007669"/>
    <property type="project" value="UniProtKB-KW"/>
</dbReference>
<keyword evidence="6" id="KW-1185">Reference proteome</keyword>
<sequence>MTDLMRHHPEVLRELRKELDTVVGRGRMVEVSDLVHMKYLDAVIKECTRLHPAIPHESMQATTIAGYHIPAGSRVFLKLWAMGWGETLEERTAPGDVDDEEVYVTMDCWKERCPTGACGGSSSATPCI</sequence>
<keyword evidence="3" id="KW-0560">Oxidoreductase</keyword>
<dbReference type="EMBL" id="JBJQOH010000003">
    <property type="protein sequence ID" value="KAL3692896.1"/>
    <property type="molecule type" value="Genomic_DNA"/>
</dbReference>
<evidence type="ECO:0000256" key="2">
    <source>
        <dbReference type="ARBA" id="ARBA00022723"/>
    </source>
</evidence>
<dbReference type="GO" id="GO:0016491">
    <property type="term" value="F:oxidoreductase activity"/>
    <property type="evidence" value="ECO:0007669"/>
    <property type="project" value="UniProtKB-KW"/>
</dbReference>
<dbReference type="Proteomes" id="UP001633002">
    <property type="component" value="Unassembled WGS sequence"/>
</dbReference>
<comment type="similarity">
    <text evidence="1">Belongs to the cytochrome P450 family.</text>
</comment>
<keyword evidence="4" id="KW-0408">Iron</keyword>
<evidence type="ECO:0000256" key="1">
    <source>
        <dbReference type="ARBA" id="ARBA00010617"/>
    </source>
</evidence>
<protein>
    <recommendedName>
        <fullName evidence="7">Cytochrome P450</fullName>
    </recommendedName>
</protein>
<dbReference type="Gene3D" id="1.10.630.10">
    <property type="entry name" value="Cytochrome P450"/>
    <property type="match status" value="1"/>
</dbReference>
<evidence type="ECO:0000256" key="4">
    <source>
        <dbReference type="ARBA" id="ARBA00023004"/>
    </source>
</evidence>
<comment type="caution">
    <text evidence="5">The sequence shown here is derived from an EMBL/GenBank/DDBJ whole genome shotgun (WGS) entry which is preliminary data.</text>
</comment>
<dbReference type="InterPro" id="IPR036396">
    <property type="entry name" value="Cyt_P450_sf"/>
</dbReference>
<dbReference type="SUPFAM" id="SSF48264">
    <property type="entry name" value="Cytochrome P450"/>
    <property type="match status" value="1"/>
</dbReference>
<keyword evidence="2" id="KW-0479">Metal-binding</keyword>
<organism evidence="5 6">
    <name type="scientific">Riccia sorocarpa</name>
    <dbReference type="NCBI Taxonomy" id="122646"/>
    <lineage>
        <taxon>Eukaryota</taxon>
        <taxon>Viridiplantae</taxon>
        <taxon>Streptophyta</taxon>
        <taxon>Embryophyta</taxon>
        <taxon>Marchantiophyta</taxon>
        <taxon>Marchantiopsida</taxon>
        <taxon>Marchantiidae</taxon>
        <taxon>Marchantiales</taxon>
        <taxon>Ricciaceae</taxon>
        <taxon>Riccia</taxon>
    </lineage>
</organism>
<accession>A0ABD3HPM5</accession>
<dbReference type="PANTHER" id="PTHR47944">
    <property type="entry name" value="CYTOCHROME P450 98A9"/>
    <property type="match status" value="1"/>
</dbReference>
<dbReference type="Pfam" id="PF00067">
    <property type="entry name" value="p450"/>
    <property type="match status" value="1"/>
</dbReference>
<name>A0ABD3HPM5_9MARC</name>
<reference evidence="5 6" key="1">
    <citation type="submission" date="2024-09" db="EMBL/GenBank/DDBJ databases">
        <title>Chromosome-scale assembly of Riccia sorocarpa.</title>
        <authorList>
            <person name="Paukszto L."/>
        </authorList>
    </citation>
    <scope>NUCLEOTIDE SEQUENCE [LARGE SCALE GENOMIC DNA]</scope>
    <source>
        <strain evidence="5">LP-2024</strain>
        <tissue evidence="5">Aerial parts of the thallus</tissue>
    </source>
</reference>
<gene>
    <name evidence="5" type="ORF">R1sor_006547</name>
</gene>
<dbReference type="AlphaFoldDB" id="A0ABD3HPM5"/>